<comment type="caution">
    <text evidence="2">The sequence shown here is derived from an EMBL/GenBank/DDBJ whole genome shotgun (WGS) entry which is preliminary data.</text>
</comment>
<gene>
    <name evidence="2" type="ORF">Tco_0625791</name>
</gene>
<keyword evidence="1" id="KW-0472">Membrane</keyword>
<keyword evidence="1" id="KW-1133">Transmembrane helix</keyword>
<evidence type="ECO:0000256" key="1">
    <source>
        <dbReference type="SAM" id="Phobius"/>
    </source>
</evidence>
<reference evidence="2" key="2">
    <citation type="submission" date="2022-01" db="EMBL/GenBank/DDBJ databases">
        <authorList>
            <person name="Yamashiro T."/>
            <person name="Shiraishi A."/>
            <person name="Satake H."/>
            <person name="Nakayama K."/>
        </authorList>
    </citation>
    <scope>NUCLEOTIDE SEQUENCE</scope>
</reference>
<keyword evidence="3" id="KW-1185">Reference proteome</keyword>
<name>A0ABQ4WHT6_9ASTR</name>
<sequence length="183" mass="20929">MSNERIFDGTEIFRVNWDKQLFQLQPWQIDLVSLIVSLSEPIVVFGLAFIFADLSLIDIVSILSVSVGSGKSEMLAMRALTQKRFDFFVNTSIAGLLLAYRLQILPFIMRQLSRQLSKLYKWGTPYVRGSLHGTLLVLTARPLISYVYGRQNRTEFAVFGNRLSNTFAVRVKHCTVEHELQPE</sequence>
<dbReference type="Proteomes" id="UP001151760">
    <property type="component" value="Unassembled WGS sequence"/>
</dbReference>
<evidence type="ECO:0000313" key="2">
    <source>
        <dbReference type="EMBL" id="GJS52429.1"/>
    </source>
</evidence>
<feature type="transmembrane region" description="Helical" evidence="1">
    <location>
        <begin position="87"/>
        <end position="109"/>
    </location>
</feature>
<feature type="transmembrane region" description="Helical" evidence="1">
    <location>
        <begin position="42"/>
        <end position="67"/>
    </location>
</feature>
<evidence type="ECO:0000313" key="3">
    <source>
        <dbReference type="Proteomes" id="UP001151760"/>
    </source>
</evidence>
<reference evidence="2" key="1">
    <citation type="journal article" date="2022" name="Int. J. Mol. Sci.">
        <title>Draft Genome of Tanacetum Coccineum: Genomic Comparison of Closely Related Tanacetum-Family Plants.</title>
        <authorList>
            <person name="Yamashiro T."/>
            <person name="Shiraishi A."/>
            <person name="Nakayama K."/>
            <person name="Satake H."/>
        </authorList>
    </citation>
    <scope>NUCLEOTIDE SEQUENCE</scope>
</reference>
<accession>A0ABQ4WHT6</accession>
<proteinExistence type="predicted"/>
<protein>
    <submittedName>
        <fullName evidence="2">Uncharacterized protein</fullName>
    </submittedName>
</protein>
<dbReference type="EMBL" id="BQNB010008655">
    <property type="protein sequence ID" value="GJS52429.1"/>
    <property type="molecule type" value="Genomic_DNA"/>
</dbReference>
<keyword evidence="1" id="KW-0812">Transmembrane</keyword>
<organism evidence="2 3">
    <name type="scientific">Tanacetum coccineum</name>
    <dbReference type="NCBI Taxonomy" id="301880"/>
    <lineage>
        <taxon>Eukaryota</taxon>
        <taxon>Viridiplantae</taxon>
        <taxon>Streptophyta</taxon>
        <taxon>Embryophyta</taxon>
        <taxon>Tracheophyta</taxon>
        <taxon>Spermatophyta</taxon>
        <taxon>Magnoliopsida</taxon>
        <taxon>eudicotyledons</taxon>
        <taxon>Gunneridae</taxon>
        <taxon>Pentapetalae</taxon>
        <taxon>asterids</taxon>
        <taxon>campanulids</taxon>
        <taxon>Asterales</taxon>
        <taxon>Asteraceae</taxon>
        <taxon>Asteroideae</taxon>
        <taxon>Anthemideae</taxon>
        <taxon>Anthemidinae</taxon>
        <taxon>Tanacetum</taxon>
    </lineage>
</organism>